<keyword evidence="4" id="KW-0997">Cell inner membrane</keyword>
<evidence type="ECO:0000256" key="5">
    <source>
        <dbReference type="ARBA" id="ARBA00022692"/>
    </source>
</evidence>
<evidence type="ECO:0000313" key="12">
    <source>
        <dbReference type="Proteomes" id="UP000067625"/>
    </source>
</evidence>
<reference evidence="11 12" key="2">
    <citation type="journal article" date="2016" name="Int. J. Syst. Evol. Microbiol.">
        <title>Bacillus gobiensis sp. nov., isolated from a soil sample.</title>
        <authorList>
            <person name="Liu B."/>
            <person name="Liu G.H."/>
            <person name="Cetin S."/>
            <person name="Schumann P."/>
            <person name="Pan Z.Z."/>
            <person name="Chen Q.Q."/>
        </authorList>
    </citation>
    <scope>NUCLEOTIDE SEQUENCE [LARGE SCALE GENOMIC DNA]</scope>
    <source>
        <strain evidence="11 12">FJAT-4402</strain>
    </source>
</reference>
<dbReference type="InterPro" id="IPR007387">
    <property type="entry name" value="TRAP_DctQ"/>
</dbReference>
<dbReference type="GO" id="GO:0015740">
    <property type="term" value="P:C4-dicarboxylate transport"/>
    <property type="evidence" value="ECO:0007669"/>
    <property type="project" value="TreeGrafter"/>
</dbReference>
<evidence type="ECO:0000313" key="11">
    <source>
        <dbReference type="EMBL" id="ALC83648.1"/>
    </source>
</evidence>
<dbReference type="GO" id="GO:0022857">
    <property type="term" value="F:transmembrane transporter activity"/>
    <property type="evidence" value="ECO:0007669"/>
    <property type="project" value="TreeGrafter"/>
</dbReference>
<dbReference type="GO" id="GO:0005886">
    <property type="term" value="C:plasma membrane"/>
    <property type="evidence" value="ECO:0007669"/>
    <property type="project" value="UniProtKB-SubCell"/>
</dbReference>
<feature type="transmembrane region" description="Helical" evidence="9">
    <location>
        <begin position="86"/>
        <end position="108"/>
    </location>
</feature>
<protein>
    <recommendedName>
        <fullName evidence="10">Tripartite ATP-independent periplasmic transporters DctQ component domain-containing protein</fullName>
    </recommendedName>
</protein>
<reference evidence="12" key="1">
    <citation type="submission" date="2015-08" db="EMBL/GenBank/DDBJ databases">
        <title>Genome sequencing project for genomic taxonomy and phylogenomics of Bacillus-like bacteria.</title>
        <authorList>
            <person name="Liu B."/>
            <person name="Wang J."/>
            <person name="Zhu Y."/>
            <person name="Liu G."/>
            <person name="Chen Q."/>
            <person name="Chen Z."/>
            <person name="Lan J."/>
            <person name="Che J."/>
            <person name="Ge C."/>
            <person name="Shi H."/>
            <person name="Pan Z."/>
            <person name="Liu X."/>
        </authorList>
    </citation>
    <scope>NUCLEOTIDE SEQUENCE [LARGE SCALE GENOMIC DNA]</scope>
    <source>
        <strain evidence="12">FJAT-4402</strain>
    </source>
</reference>
<evidence type="ECO:0000256" key="1">
    <source>
        <dbReference type="ARBA" id="ARBA00004429"/>
    </source>
</evidence>
<keyword evidence="3" id="KW-1003">Cell membrane</keyword>
<keyword evidence="7 9" id="KW-0472">Membrane</keyword>
<evidence type="ECO:0000256" key="6">
    <source>
        <dbReference type="ARBA" id="ARBA00022989"/>
    </source>
</evidence>
<keyword evidence="6 9" id="KW-1133">Transmembrane helix</keyword>
<evidence type="ECO:0000256" key="3">
    <source>
        <dbReference type="ARBA" id="ARBA00022475"/>
    </source>
</evidence>
<feature type="transmembrane region" description="Helical" evidence="9">
    <location>
        <begin position="128"/>
        <end position="149"/>
    </location>
</feature>
<evidence type="ECO:0000256" key="4">
    <source>
        <dbReference type="ARBA" id="ARBA00022519"/>
    </source>
</evidence>
<keyword evidence="12" id="KW-1185">Reference proteome</keyword>
<dbReference type="STRING" id="1441095.AM592_20550"/>
<dbReference type="PANTHER" id="PTHR35011:SF2">
    <property type="entry name" value="2,3-DIKETO-L-GULONATE TRAP TRANSPORTER SMALL PERMEASE PROTEIN YIAM"/>
    <property type="match status" value="1"/>
</dbReference>
<feature type="transmembrane region" description="Helical" evidence="9">
    <location>
        <begin position="12"/>
        <end position="32"/>
    </location>
</feature>
<dbReference type="EMBL" id="CP012600">
    <property type="protein sequence ID" value="ALC83648.1"/>
    <property type="molecule type" value="Genomic_DNA"/>
</dbReference>
<sequence length="166" mass="18785">MRSLKTQMDRMIMSFCILLLIFMVFVGLWQVFTRYVLASPSPFSEELLRFSLIWISLLGGAYAFGQKKHIAILFIVRKFPHAIKKAVKMVVECFIILFSVVIMIGGGIRAVLLTIEQTSAALGLSMSVVYFALPLAGLVITGYSLIHLIEIYHETDEEKEHEILID</sequence>
<dbReference type="AlphaFoldDB" id="A0A0M4FU19"/>
<organism evidence="11 12">
    <name type="scientific">Bacillus gobiensis</name>
    <dbReference type="NCBI Taxonomy" id="1441095"/>
    <lineage>
        <taxon>Bacteria</taxon>
        <taxon>Bacillati</taxon>
        <taxon>Bacillota</taxon>
        <taxon>Bacilli</taxon>
        <taxon>Bacillales</taxon>
        <taxon>Bacillaceae</taxon>
        <taxon>Bacillus</taxon>
    </lineage>
</organism>
<comment type="subcellular location">
    <subcellularLocation>
        <location evidence="1">Cell inner membrane</location>
        <topology evidence="1">Multi-pass membrane protein</topology>
    </subcellularLocation>
</comment>
<feature type="transmembrane region" description="Helical" evidence="9">
    <location>
        <begin position="47"/>
        <end position="65"/>
    </location>
</feature>
<keyword evidence="2" id="KW-0813">Transport</keyword>
<dbReference type="InterPro" id="IPR055348">
    <property type="entry name" value="DctQ"/>
</dbReference>
<name>A0A0M4FU19_9BACI</name>
<evidence type="ECO:0000256" key="2">
    <source>
        <dbReference type="ARBA" id="ARBA00022448"/>
    </source>
</evidence>
<feature type="domain" description="Tripartite ATP-independent periplasmic transporters DctQ component" evidence="10">
    <location>
        <begin position="23"/>
        <end position="150"/>
    </location>
</feature>
<dbReference type="Proteomes" id="UP000067625">
    <property type="component" value="Chromosome"/>
</dbReference>
<evidence type="ECO:0000259" key="10">
    <source>
        <dbReference type="Pfam" id="PF04290"/>
    </source>
</evidence>
<dbReference type="PATRIC" id="fig|1441095.3.peg.4545"/>
<evidence type="ECO:0000256" key="8">
    <source>
        <dbReference type="ARBA" id="ARBA00038436"/>
    </source>
</evidence>
<keyword evidence="5 9" id="KW-0812">Transmembrane</keyword>
<accession>A0A0M4FU19</accession>
<gene>
    <name evidence="11" type="ORF">AM592_20550</name>
</gene>
<dbReference type="OrthoDB" id="9815614at2"/>
<evidence type="ECO:0000256" key="9">
    <source>
        <dbReference type="SAM" id="Phobius"/>
    </source>
</evidence>
<proteinExistence type="inferred from homology"/>
<dbReference type="Pfam" id="PF04290">
    <property type="entry name" value="DctQ"/>
    <property type="match status" value="1"/>
</dbReference>
<evidence type="ECO:0000256" key="7">
    <source>
        <dbReference type="ARBA" id="ARBA00023136"/>
    </source>
</evidence>
<dbReference type="PANTHER" id="PTHR35011">
    <property type="entry name" value="2,3-DIKETO-L-GULONATE TRAP TRANSPORTER SMALL PERMEASE PROTEIN YIAM"/>
    <property type="match status" value="1"/>
</dbReference>
<comment type="similarity">
    <text evidence="8">Belongs to the TRAP transporter small permease family.</text>
</comment>